<dbReference type="GO" id="GO:0016567">
    <property type="term" value="P:protein ubiquitination"/>
    <property type="evidence" value="ECO:0007669"/>
    <property type="project" value="TreeGrafter"/>
</dbReference>
<dbReference type="SUPFAM" id="SSF48452">
    <property type="entry name" value="TPR-like"/>
    <property type="match status" value="2"/>
</dbReference>
<reference evidence="5" key="1">
    <citation type="submission" date="2022-12" db="EMBL/GenBank/DDBJ databases">
        <authorList>
            <person name="Webb A."/>
        </authorList>
    </citation>
    <scope>NUCLEOTIDE SEQUENCE</scope>
    <source>
        <strain evidence="5">Pd1</strain>
    </source>
</reference>
<evidence type="ECO:0000256" key="2">
    <source>
        <dbReference type="ARBA" id="ARBA00022803"/>
    </source>
</evidence>
<dbReference type="AlphaFoldDB" id="A0AAV0U8H6"/>
<comment type="caution">
    <text evidence="5">The sequence shown here is derived from an EMBL/GenBank/DDBJ whole genome shotgun (WGS) entry which is preliminary data.</text>
</comment>
<dbReference type="Pfam" id="PF07719">
    <property type="entry name" value="TPR_2"/>
    <property type="match status" value="1"/>
</dbReference>
<protein>
    <recommendedName>
        <fullName evidence="7">Anaphase-promoting complex subunit 7</fullName>
    </recommendedName>
</protein>
<dbReference type="Proteomes" id="UP001162029">
    <property type="component" value="Unassembled WGS sequence"/>
</dbReference>
<dbReference type="SMART" id="SM00028">
    <property type="entry name" value="TPR"/>
    <property type="match status" value="4"/>
</dbReference>
<dbReference type="InterPro" id="IPR011990">
    <property type="entry name" value="TPR-like_helical_dom_sf"/>
</dbReference>
<feature type="compositionally biased region" description="Acidic residues" evidence="4">
    <location>
        <begin position="597"/>
        <end position="608"/>
    </location>
</feature>
<keyword evidence="6" id="KW-1185">Reference proteome</keyword>
<dbReference type="GO" id="GO:0005680">
    <property type="term" value="C:anaphase-promoting complex"/>
    <property type="evidence" value="ECO:0007669"/>
    <property type="project" value="TreeGrafter"/>
</dbReference>
<feature type="compositionally biased region" description="Basic and acidic residues" evidence="4">
    <location>
        <begin position="76"/>
        <end position="94"/>
    </location>
</feature>
<keyword evidence="1" id="KW-0677">Repeat</keyword>
<sequence length="614" mass="69794">MERPTKKRHDNELLLSRDESDTTNAITLQLASFDADMMQHQLELFIRNGDVDSAQILGELLVSVALVPADSIAHNSRSDAQRGPDDSFLSKRSNDHFAETPNSVHTLPPVFHAKTLRLFADLLCAKHEFKRAIRYYHHSCRDMTFVTNEEELEVKLKVARCYVQLDSSHEAIKVLKLTPLDARSLSMNLLLGKLYLNEGLQKKAEESYTTALRQNPYALEAVIALTELATAKDASPDAFACSWSAGPSVRKHEIERFYLGSAMTSKEEHCGLSHMDAMWMQTLVTAHMDAKRSSYRKAVELFTMLDRVFPKNLHGLLRKAALEMDQDLLHQAHVTFKRARQVDDLNMTFMDRYANCLRKENSPSNLNNLVQELFKISSTCPESWLAAAYYNDLKGDYETALQFCERAIEGQNRHAPAHLFRGEVLLRMHRPEPALKAFWTSCRLIRSLEAYTGIITSYCDLHSIGKAQSFVLFGSVLALNAEHREQAQQALQKALAMEPRKLSANFALADLLVEEGNLRGAISRLQALGERHPRVEVFIKLAYVFSMDKQYAEALKYFHQALRLNPESIEALQGLDRLEKLMRGEDLDELSNSMEQIDPEDQEESVEDSDYRSP</sequence>
<feature type="repeat" description="TPR" evidence="3">
    <location>
        <begin position="185"/>
        <end position="218"/>
    </location>
</feature>
<dbReference type="GO" id="GO:0045842">
    <property type="term" value="P:positive regulation of mitotic metaphase/anaphase transition"/>
    <property type="evidence" value="ECO:0007669"/>
    <property type="project" value="TreeGrafter"/>
</dbReference>
<organism evidence="5 6">
    <name type="scientific">Peronospora destructor</name>
    <dbReference type="NCBI Taxonomy" id="86335"/>
    <lineage>
        <taxon>Eukaryota</taxon>
        <taxon>Sar</taxon>
        <taxon>Stramenopiles</taxon>
        <taxon>Oomycota</taxon>
        <taxon>Peronosporomycetes</taxon>
        <taxon>Peronosporales</taxon>
        <taxon>Peronosporaceae</taxon>
        <taxon>Peronospora</taxon>
    </lineage>
</organism>
<feature type="region of interest" description="Disordered" evidence="4">
    <location>
        <begin position="588"/>
        <end position="614"/>
    </location>
</feature>
<feature type="repeat" description="TPR" evidence="3">
    <location>
        <begin position="535"/>
        <end position="568"/>
    </location>
</feature>
<dbReference type="InterPro" id="IPR019734">
    <property type="entry name" value="TPR_rpt"/>
</dbReference>
<dbReference type="Pfam" id="PF13181">
    <property type="entry name" value="TPR_8"/>
    <property type="match status" value="1"/>
</dbReference>
<evidence type="ECO:0000256" key="4">
    <source>
        <dbReference type="SAM" id="MobiDB-lite"/>
    </source>
</evidence>
<evidence type="ECO:0008006" key="7">
    <source>
        <dbReference type="Google" id="ProtNLM"/>
    </source>
</evidence>
<keyword evidence="2 3" id="KW-0802">TPR repeat</keyword>
<dbReference type="Gene3D" id="1.25.40.10">
    <property type="entry name" value="Tetratricopeptide repeat domain"/>
    <property type="match status" value="1"/>
</dbReference>
<evidence type="ECO:0000256" key="3">
    <source>
        <dbReference type="PROSITE-ProRule" id="PRU00339"/>
    </source>
</evidence>
<dbReference type="PANTHER" id="PTHR12558">
    <property type="entry name" value="CELL DIVISION CYCLE 16,23,27"/>
    <property type="match status" value="1"/>
</dbReference>
<evidence type="ECO:0000313" key="6">
    <source>
        <dbReference type="Proteomes" id="UP001162029"/>
    </source>
</evidence>
<dbReference type="Pfam" id="PF14559">
    <property type="entry name" value="TPR_19"/>
    <property type="match status" value="1"/>
</dbReference>
<gene>
    <name evidence="5" type="ORF">PDE001_LOCUS5089</name>
</gene>
<feature type="region of interest" description="Disordered" evidence="4">
    <location>
        <begin position="75"/>
        <end position="94"/>
    </location>
</feature>
<accession>A0AAV0U8H6</accession>
<dbReference type="InterPro" id="IPR013105">
    <property type="entry name" value="TPR_2"/>
</dbReference>
<dbReference type="PROSITE" id="PS50005">
    <property type="entry name" value="TPR"/>
    <property type="match status" value="2"/>
</dbReference>
<evidence type="ECO:0000256" key="1">
    <source>
        <dbReference type="ARBA" id="ARBA00022737"/>
    </source>
</evidence>
<dbReference type="PROSITE" id="PS50293">
    <property type="entry name" value="TPR_REGION"/>
    <property type="match status" value="1"/>
</dbReference>
<dbReference type="EMBL" id="CANTFM010000957">
    <property type="protein sequence ID" value="CAI5732383.1"/>
    <property type="molecule type" value="Genomic_DNA"/>
</dbReference>
<evidence type="ECO:0000313" key="5">
    <source>
        <dbReference type="EMBL" id="CAI5732383.1"/>
    </source>
</evidence>
<name>A0AAV0U8H6_9STRA</name>
<dbReference type="GO" id="GO:0051301">
    <property type="term" value="P:cell division"/>
    <property type="evidence" value="ECO:0007669"/>
    <property type="project" value="TreeGrafter"/>
</dbReference>
<proteinExistence type="predicted"/>
<dbReference type="PANTHER" id="PTHR12558:SF36">
    <property type="entry name" value="ANAPHASE-PROMOTING COMPLEX SUBUNIT 7"/>
    <property type="match status" value="1"/>
</dbReference>